<dbReference type="GeneID" id="57608972"/>
<dbReference type="Proteomes" id="UP000028530">
    <property type="component" value="Plasmid pPME5"/>
</dbReference>
<proteinExistence type="predicted"/>
<dbReference type="RefSeq" id="WP_017362412.1">
    <property type="nucleotide sequence ID" value="NZ_CP013125.1"/>
</dbReference>
<evidence type="ECO:0000313" key="1">
    <source>
        <dbReference type="EMBL" id="ALN21755.1"/>
    </source>
</evidence>
<dbReference type="EMBL" id="CP013125">
    <property type="protein sequence ID" value="ALN21755.1"/>
    <property type="molecule type" value="Genomic_DNA"/>
</dbReference>
<evidence type="ECO:0000313" key="2">
    <source>
        <dbReference type="Proteomes" id="UP000028530"/>
    </source>
</evidence>
<keyword evidence="1" id="KW-0614">Plasmid</keyword>
<gene>
    <name evidence="1" type="ORF">DW68_024055</name>
</gene>
<organism evidence="1 2">
    <name type="scientific">Ectopseudomonas mendocina S5.2</name>
    <dbReference type="NCBI Taxonomy" id="1225174"/>
    <lineage>
        <taxon>Bacteria</taxon>
        <taxon>Pseudomonadati</taxon>
        <taxon>Pseudomonadota</taxon>
        <taxon>Gammaproteobacteria</taxon>
        <taxon>Pseudomonadales</taxon>
        <taxon>Pseudomonadaceae</taxon>
        <taxon>Ectopseudomonas</taxon>
    </lineage>
</organism>
<name>A0ABM5W3E3_ECTME</name>
<accession>A0ABM5W3E3</accession>
<keyword evidence="2" id="KW-1185">Reference proteome</keyword>
<protein>
    <submittedName>
        <fullName evidence="1">Uncharacterized protein</fullName>
    </submittedName>
</protein>
<reference evidence="1 2" key="1">
    <citation type="submission" date="2015-11" db="EMBL/GenBank/DDBJ databases">
        <authorList>
            <person name="Chong T.M."/>
            <person name="Chan K.G."/>
            <person name="Dessaux Y."/>
        </authorList>
    </citation>
    <scope>NUCLEOTIDE SEQUENCE [LARGE SCALE GENOMIC DNA]</scope>
    <source>
        <strain evidence="1 2">S5.2</strain>
        <plasmid evidence="2">Plasmid</plasmid>
    </source>
</reference>
<sequence>MKRFEEVPYLLNGADWGKNKVLARTTAGLMLVWLSGGSVWSGMNGTQYTPARLILLQECGGSGRMGKTLHEGGRLSRRLLGLYQAEIEGAMGVGAVGQITLRSTVTL</sequence>
<geneLocation type="plasmid" evidence="2"/>